<keyword evidence="5" id="KW-1185">Reference proteome</keyword>
<keyword evidence="2" id="KW-0503">Monooxygenase</keyword>
<dbReference type="InterPro" id="IPR002938">
    <property type="entry name" value="FAD-bd"/>
</dbReference>
<accession>A0A2T0U829</accession>
<comment type="caution">
    <text evidence="4">The sequence shown here is derived from an EMBL/GenBank/DDBJ whole genome shotgun (WGS) entry which is preliminary data.</text>
</comment>
<name>A0A2T0U829_9ACTN</name>
<dbReference type="Proteomes" id="UP000238176">
    <property type="component" value="Unassembled WGS sequence"/>
</dbReference>
<reference evidence="4 5" key="1">
    <citation type="submission" date="2018-03" db="EMBL/GenBank/DDBJ databases">
        <title>Genomic Encyclopedia of Type Strains, Phase III (KMG-III): the genomes of soil and plant-associated and newly described type strains.</title>
        <authorList>
            <person name="Whitman W."/>
        </authorList>
    </citation>
    <scope>NUCLEOTIDE SEQUENCE [LARGE SCALE GENOMIC DNA]</scope>
    <source>
        <strain evidence="4 5">CGMCC 4.7067</strain>
    </source>
</reference>
<dbReference type="PANTHER" id="PTHR13789:SF268">
    <property type="entry name" value="5-METHYLPHENAZINE-1-CARBOXYLATE 1-MONOOXYGENASE"/>
    <property type="match status" value="1"/>
</dbReference>
<organism evidence="4 5">
    <name type="scientific">Glycomyces artemisiae</name>
    <dbReference type="NCBI Taxonomy" id="1076443"/>
    <lineage>
        <taxon>Bacteria</taxon>
        <taxon>Bacillati</taxon>
        <taxon>Actinomycetota</taxon>
        <taxon>Actinomycetes</taxon>
        <taxon>Glycomycetales</taxon>
        <taxon>Glycomycetaceae</taxon>
        <taxon>Glycomyces</taxon>
    </lineage>
</organism>
<evidence type="ECO:0000313" key="4">
    <source>
        <dbReference type="EMBL" id="PRY54081.1"/>
    </source>
</evidence>
<dbReference type="Gene3D" id="3.50.50.60">
    <property type="entry name" value="FAD/NAD(P)-binding domain"/>
    <property type="match status" value="1"/>
</dbReference>
<dbReference type="SUPFAM" id="SSF51905">
    <property type="entry name" value="FAD/NAD(P)-binding domain"/>
    <property type="match status" value="1"/>
</dbReference>
<dbReference type="PRINTS" id="PR00420">
    <property type="entry name" value="RNGMNOXGNASE"/>
</dbReference>
<dbReference type="OrthoDB" id="9782160at2"/>
<dbReference type="PANTHER" id="PTHR13789">
    <property type="entry name" value="MONOOXYGENASE"/>
    <property type="match status" value="1"/>
</dbReference>
<evidence type="ECO:0000256" key="1">
    <source>
        <dbReference type="ARBA" id="ARBA00023002"/>
    </source>
</evidence>
<dbReference type="GO" id="GO:0004497">
    <property type="term" value="F:monooxygenase activity"/>
    <property type="evidence" value="ECO:0007669"/>
    <property type="project" value="UniProtKB-KW"/>
</dbReference>
<gene>
    <name evidence="4" type="ORF">B0I28_11642</name>
</gene>
<evidence type="ECO:0000256" key="2">
    <source>
        <dbReference type="ARBA" id="ARBA00023033"/>
    </source>
</evidence>
<protein>
    <submittedName>
        <fullName evidence="4">2-polyprenyl-6-methoxyphenol hydroxylase-like FAD-dependent oxidoreductase</fullName>
    </submittedName>
</protein>
<sequence length="416" mass="44360">MRIAIAGGGIGGLTAALALHAAGHRDVRVFEAAAELRPLGVGLNILPSAVRELHALGLAPAVEGHAVTTAELAFYTRRGDLVWSEPRGRFAGHRFPQYSLHRGLLQQDLADAVAARLGHGTVETGRPVTGYTVHDDSASGTTVTVHTGSGDVEADLLIGADGLHSAVRAAMHPDDGEPDTNGMWMWRGTSRAAPFLTGASMAVLGDDRAKFVVYPIRPADESGLALINWVTGRPADGPSAAQGLADRKKEVLAQFGDWKVPWTDVPGLVAAASQIHEYPMLDRAPLPTWNDGPVTLIGDAAHPMYPVGSNGATQAIIDGRAVAWHLHDAPDVPTALRRYESERLPATRGVQEANRRMGPERVIDLAWQRAPEGFDRIEDVFTAEELQRISDDYASTAGFTVEALDADSPYGTGEPR</sequence>
<dbReference type="GO" id="GO:0071949">
    <property type="term" value="F:FAD binding"/>
    <property type="evidence" value="ECO:0007669"/>
    <property type="project" value="InterPro"/>
</dbReference>
<dbReference type="InterPro" id="IPR050493">
    <property type="entry name" value="FAD-dep_Monooxygenase_BioMet"/>
</dbReference>
<proteinExistence type="predicted"/>
<dbReference type="SUPFAM" id="SSF54373">
    <property type="entry name" value="FAD-linked reductases, C-terminal domain"/>
    <property type="match status" value="1"/>
</dbReference>
<evidence type="ECO:0000259" key="3">
    <source>
        <dbReference type="Pfam" id="PF01494"/>
    </source>
</evidence>
<dbReference type="EMBL" id="PVTJ01000016">
    <property type="protein sequence ID" value="PRY54081.1"/>
    <property type="molecule type" value="Genomic_DNA"/>
</dbReference>
<dbReference type="InterPro" id="IPR036188">
    <property type="entry name" value="FAD/NAD-bd_sf"/>
</dbReference>
<dbReference type="RefSeq" id="WP_106366838.1">
    <property type="nucleotide sequence ID" value="NZ_PVTJ01000016.1"/>
</dbReference>
<dbReference type="Gene3D" id="3.30.9.30">
    <property type="match status" value="1"/>
</dbReference>
<dbReference type="Pfam" id="PF01494">
    <property type="entry name" value="FAD_binding_3"/>
    <property type="match status" value="1"/>
</dbReference>
<evidence type="ECO:0000313" key="5">
    <source>
        <dbReference type="Proteomes" id="UP000238176"/>
    </source>
</evidence>
<keyword evidence="1" id="KW-0560">Oxidoreductase</keyword>
<dbReference type="AlphaFoldDB" id="A0A2T0U829"/>
<feature type="domain" description="FAD-binding" evidence="3">
    <location>
        <begin position="3"/>
        <end position="350"/>
    </location>
</feature>
<dbReference type="NCBIfam" id="NF005720">
    <property type="entry name" value="PRK07538.1"/>
    <property type="match status" value="1"/>
</dbReference>